<feature type="domain" description="BTB" evidence="1">
    <location>
        <begin position="16"/>
        <end position="93"/>
    </location>
</feature>
<dbReference type="InterPro" id="IPR011333">
    <property type="entry name" value="SKP1/BTB/POZ_sf"/>
</dbReference>
<protein>
    <recommendedName>
        <fullName evidence="1">BTB domain-containing protein</fullName>
    </recommendedName>
</protein>
<dbReference type="InterPro" id="IPR000210">
    <property type="entry name" value="BTB/POZ_dom"/>
</dbReference>
<evidence type="ECO:0000259" key="1">
    <source>
        <dbReference type="PROSITE" id="PS50097"/>
    </source>
</evidence>
<sequence length="320" mass="36455">MSVSAYASSPFDHGRADVVLRSSDNVDFRVFRLFLSLSSPFFETLFDLPQPSEEKHGDAETKDGLPVIPVSEDSKTLEAVLRFCYPRTLIEKTISIKHFKDGVKMLEAAKKYSLDGAESAIRKTLFSTNNLEADPLRCFVVARQARMRDETILSAKYCLQTGLIPGWFEEIEMITATDLLDLLAYHEKCGKAAQQLQSSYSWIERHYKNRSAIPWIFGKASGRPCPCPRSDKIKLFGRKHLVWWEEFMEATFQTLKEKPCARTVRESVEKTITDVRSRDCRSCAPNIATVMHQFADLFAKKVEEVVAEVNSFVSSVEKMR</sequence>
<dbReference type="OrthoDB" id="3164835at2759"/>
<dbReference type="PROSITE" id="PS50097">
    <property type="entry name" value="BTB"/>
    <property type="match status" value="1"/>
</dbReference>
<name>A0A0C3PAK4_PISTI</name>
<accession>A0A0C3PAK4</accession>
<dbReference type="Pfam" id="PF00651">
    <property type="entry name" value="BTB"/>
    <property type="match status" value="1"/>
</dbReference>
<dbReference type="Gene3D" id="3.30.710.10">
    <property type="entry name" value="Potassium Channel Kv1.1, Chain A"/>
    <property type="match status" value="1"/>
</dbReference>
<gene>
    <name evidence="2" type="ORF">M404DRAFT_128503</name>
</gene>
<evidence type="ECO:0000313" key="2">
    <source>
        <dbReference type="EMBL" id="KIO10675.1"/>
    </source>
</evidence>
<dbReference type="HOGENOM" id="CLU_052397_0_1_1"/>
<dbReference type="EMBL" id="KN831951">
    <property type="protein sequence ID" value="KIO10675.1"/>
    <property type="molecule type" value="Genomic_DNA"/>
</dbReference>
<dbReference type="SMART" id="SM00225">
    <property type="entry name" value="BTB"/>
    <property type="match status" value="1"/>
</dbReference>
<dbReference type="AlphaFoldDB" id="A0A0C3PAK4"/>
<proteinExistence type="predicted"/>
<keyword evidence="3" id="KW-1185">Reference proteome</keyword>
<dbReference type="CDD" id="cd18186">
    <property type="entry name" value="BTB_POZ_ZBTB_KLHL-like"/>
    <property type="match status" value="1"/>
</dbReference>
<reference evidence="2 3" key="1">
    <citation type="submission" date="2014-04" db="EMBL/GenBank/DDBJ databases">
        <authorList>
            <consortium name="DOE Joint Genome Institute"/>
            <person name="Kuo A."/>
            <person name="Kohler A."/>
            <person name="Costa M.D."/>
            <person name="Nagy L.G."/>
            <person name="Floudas D."/>
            <person name="Copeland A."/>
            <person name="Barry K.W."/>
            <person name="Cichocki N."/>
            <person name="Veneault-Fourrey C."/>
            <person name="LaButti K."/>
            <person name="Lindquist E.A."/>
            <person name="Lipzen A."/>
            <person name="Lundell T."/>
            <person name="Morin E."/>
            <person name="Murat C."/>
            <person name="Sun H."/>
            <person name="Tunlid A."/>
            <person name="Henrissat B."/>
            <person name="Grigoriev I.V."/>
            <person name="Hibbett D.S."/>
            <person name="Martin F."/>
            <person name="Nordberg H.P."/>
            <person name="Cantor M.N."/>
            <person name="Hua S.X."/>
        </authorList>
    </citation>
    <scope>NUCLEOTIDE SEQUENCE [LARGE SCALE GENOMIC DNA]</scope>
    <source>
        <strain evidence="2 3">Marx 270</strain>
    </source>
</reference>
<dbReference type="Proteomes" id="UP000054217">
    <property type="component" value="Unassembled WGS sequence"/>
</dbReference>
<organism evidence="2 3">
    <name type="scientific">Pisolithus tinctorius Marx 270</name>
    <dbReference type="NCBI Taxonomy" id="870435"/>
    <lineage>
        <taxon>Eukaryota</taxon>
        <taxon>Fungi</taxon>
        <taxon>Dikarya</taxon>
        <taxon>Basidiomycota</taxon>
        <taxon>Agaricomycotina</taxon>
        <taxon>Agaricomycetes</taxon>
        <taxon>Agaricomycetidae</taxon>
        <taxon>Boletales</taxon>
        <taxon>Sclerodermatineae</taxon>
        <taxon>Pisolithaceae</taxon>
        <taxon>Pisolithus</taxon>
    </lineage>
</organism>
<evidence type="ECO:0000313" key="3">
    <source>
        <dbReference type="Proteomes" id="UP000054217"/>
    </source>
</evidence>
<dbReference type="STRING" id="870435.A0A0C3PAK4"/>
<dbReference type="SUPFAM" id="SSF54695">
    <property type="entry name" value="POZ domain"/>
    <property type="match status" value="1"/>
</dbReference>
<dbReference type="InParanoid" id="A0A0C3PAK4"/>
<reference evidence="3" key="2">
    <citation type="submission" date="2015-01" db="EMBL/GenBank/DDBJ databases">
        <title>Evolutionary Origins and Diversification of the Mycorrhizal Mutualists.</title>
        <authorList>
            <consortium name="DOE Joint Genome Institute"/>
            <consortium name="Mycorrhizal Genomics Consortium"/>
            <person name="Kohler A."/>
            <person name="Kuo A."/>
            <person name="Nagy L.G."/>
            <person name="Floudas D."/>
            <person name="Copeland A."/>
            <person name="Barry K.W."/>
            <person name="Cichocki N."/>
            <person name="Veneault-Fourrey C."/>
            <person name="LaButti K."/>
            <person name="Lindquist E.A."/>
            <person name="Lipzen A."/>
            <person name="Lundell T."/>
            <person name="Morin E."/>
            <person name="Murat C."/>
            <person name="Riley R."/>
            <person name="Ohm R."/>
            <person name="Sun H."/>
            <person name="Tunlid A."/>
            <person name="Henrissat B."/>
            <person name="Grigoriev I.V."/>
            <person name="Hibbett D.S."/>
            <person name="Martin F."/>
        </authorList>
    </citation>
    <scope>NUCLEOTIDE SEQUENCE [LARGE SCALE GENOMIC DNA]</scope>
    <source>
        <strain evidence="3">Marx 270</strain>
    </source>
</reference>